<keyword evidence="2" id="KW-1185">Reference proteome</keyword>
<evidence type="ECO:0000313" key="1">
    <source>
        <dbReference type="EMBL" id="KAF5199649.1"/>
    </source>
</evidence>
<dbReference type="AlphaFoldDB" id="A0A7J6WQK7"/>
<name>A0A7J6WQK7_THATH</name>
<proteinExistence type="predicted"/>
<gene>
    <name evidence="1" type="ORF">FRX31_010764</name>
</gene>
<sequence length="191" mass="22431">MGYGKSKLNMEALHWANCEKIIEFEEIMTGKSFCEDSTPSLKRMMRSSSRDSVGSSHNNYHRNNKTYFLRKTIQKSVPMEKDLNEKGKEIWQPELQEEDMMESLEVAFSRRWNQPKQSKEINLGGITDIDEEKWKRTLIGKLHVRRQFDDDDLTKELIRNWNIRGKFDLVKVADGIVSITFDISYTMVSNN</sequence>
<accession>A0A7J6WQK7</accession>
<protein>
    <submittedName>
        <fullName evidence="1">Uncharacterized protein</fullName>
    </submittedName>
</protein>
<dbReference type="Proteomes" id="UP000554482">
    <property type="component" value="Unassembled WGS sequence"/>
</dbReference>
<reference evidence="1 2" key="1">
    <citation type="submission" date="2020-06" db="EMBL/GenBank/DDBJ databases">
        <title>Transcriptomic and genomic resources for Thalictrum thalictroides and T. hernandezii: Facilitating candidate gene discovery in an emerging model plant lineage.</title>
        <authorList>
            <person name="Arias T."/>
            <person name="Riano-Pachon D.M."/>
            <person name="Di Stilio V.S."/>
        </authorList>
    </citation>
    <scope>NUCLEOTIDE SEQUENCE [LARGE SCALE GENOMIC DNA]</scope>
    <source>
        <strain evidence="2">cv. WT478/WT964</strain>
        <tissue evidence="1">Leaves</tissue>
    </source>
</reference>
<evidence type="ECO:0000313" key="2">
    <source>
        <dbReference type="Proteomes" id="UP000554482"/>
    </source>
</evidence>
<dbReference type="EMBL" id="JABWDY010011631">
    <property type="protein sequence ID" value="KAF5199649.1"/>
    <property type="molecule type" value="Genomic_DNA"/>
</dbReference>
<comment type="caution">
    <text evidence="1">The sequence shown here is derived from an EMBL/GenBank/DDBJ whole genome shotgun (WGS) entry which is preliminary data.</text>
</comment>
<organism evidence="1 2">
    <name type="scientific">Thalictrum thalictroides</name>
    <name type="common">Rue-anemone</name>
    <name type="synonym">Anemone thalictroides</name>
    <dbReference type="NCBI Taxonomy" id="46969"/>
    <lineage>
        <taxon>Eukaryota</taxon>
        <taxon>Viridiplantae</taxon>
        <taxon>Streptophyta</taxon>
        <taxon>Embryophyta</taxon>
        <taxon>Tracheophyta</taxon>
        <taxon>Spermatophyta</taxon>
        <taxon>Magnoliopsida</taxon>
        <taxon>Ranunculales</taxon>
        <taxon>Ranunculaceae</taxon>
        <taxon>Thalictroideae</taxon>
        <taxon>Thalictrum</taxon>
    </lineage>
</organism>